<accession>A0A0K8PSQ7</accession>
<dbReference type="PATRIC" id="fig|146537.3.peg.6055"/>
<evidence type="ECO:0000313" key="10">
    <source>
        <dbReference type="Proteomes" id="UP000053859"/>
    </source>
</evidence>
<name>A0A0K8PSQ7_STRAJ</name>
<dbReference type="InterPro" id="IPR032818">
    <property type="entry name" value="DedA-like"/>
</dbReference>
<evidence type="ECO:0000256" key="6">
    <source>
        <dbReference type="ARBA" id="ARBA00023136"/>
    </source>
</evidence>
<evidence type="ECO:0000259" key="8">
    <source>
        <dbReference type="Pfam" id="PF09335"/>
    </source>
</evidence>
<keyword evidence="10" id="KW-1185">Reference proteome</keyword>
<dbReference type="Pfam" id="PF09335">
    <property type="entry name" value="VTT_dom"/>
    <property type="match status" value="1"/>
</dbReference>
<dbReference type="PANTHER" id="PTHR30353:SF0">
    <property type="entry name" value="TRANSMEMBRANE PROTEIN"/>
    <property type="match status" value="1"/>
</dbReference>
<dbReference type="PANTHER" id="PTHR30353">
    <property type="entry name" value="INNER MEMBRANE PROTEIN DEDA-RELATED"/>
    <property type="match status" value="1"/>
</dbReference>
<keyword evidence="4 7" id="KW-0812">Transmembrane</keyword>
<feature type="domain" description="VTT" evidence="8">
    <location>
        <begin position="36"/>
        <end position="161"/>
    </location>
</feature>
<keyword evidence="6 7" id="KW-0472">Membrane</keyword>
<gene>
    <name evidence="9" type="ORF">SAZU_5752</name>
</gene>
<dbReference type="AlphaFoldDB" id="A0A0K8PSQ7"/>
<evidence type="ECO:0000313" key="9">
    <source>
        <dbReference type="EMBL" id="GAP50892.1"/>
    </source>
</evidence>
<evidence type="ECO:0000256" key="3">
    <source>
        <dbReference type="ARBA" id="ARBA00022475"/>
    </source>
</evidence>
<sequence>MTVPSDVLGHVPATTAYAVLAVAVLAESVLLVGAFVPTLGLLLAAGALARTGHLSLPLVVGVAAGAAVAGDLLGHRTGALLGDRLRTGRLGSRVPATAWRNAETRMHRRGGQAVFLARFVPVLRTLTPHLAGATRLPYHRIAPYSAVAALLWATAEAGTGYAAIATVT</sequence>
<dbReference type="EMBL" id="DF968356">
    <property type="protein sequence ID" value="GAP50892.1"/>
    <property type="molecule type" value="Genomic_DNA"/>
</dbReference>
<evidence type="ECO:0000256" key="2">
    <source>
        <dbReference type="ARBA" id="ARBA00010792"/>
    </source>
</evidence>
<comment type="caution">
    <text evidence="7">Lacks conserved residue(s) required for the propagation of feature annotation.</text>
</comment>
<keyword evidence="3 7" id="KW-1003">Cell membrane</keyword>
<feature type="transmembrane region" description="Helical" evidence="7">
    <location>
        <begin position="16"/>
        <end position="49"/>
    </location>
</feature>
<comment type="similarity">
    <text evidence="2 7">Belongs to the DedA family.</text>
</comment>
<dbReference type="RefSeq" id="WP_059421328.1">
    <property type="nucleotide sequence ID" value="NZ_DF968356.1"/>
</dbReference>
<protein>
    <submittedName>
        <fullName evidence="9">Cinorf11 protein</fullName>
    </submittedName>
</protein>
<proteinExistence type="inferred from homology"/>
<evidence type="ECO:0000256" key="1">
    <source>
        <dbReference type="ARBA" id="ARBA00004651"/>
    </source>
</evidence>
<comment type="subcellular location">
    <subcellularLocation>
        <location evidence="1 7">Cell membrane</location>
        <topology evidence="1 7">Multi-pass membrane protein</topology>
    </subcellularLocation>
</comment>
<keyword evidence="5 7" id="KW-1133">Transmembrane helix</keyword>
<evidence type="ECO:0000256" key="5">
    <source>
        <dbReference type="ARBA" id="ARBA00022989"/>
    </source>
</evidence>
<evidence type="ECO:0000256" key="7">
    <source>
        <dbReference type="RuleBase" id="RU367016"/>
    </source>
</evidence>
<dbReference type="GO" id="GO:0005886">
    <property type="term" value="C:plasma membrane"/>
    <property type="evidence" value="ECO:0007669"/>
    <property type="project" value="UniProtKB-SubCell"/>
</dbReference>
<organism evidence="9 10">
    <name type="scientific">Streptomyces azureus</name>
    <dbReference type="NCBI Taxonomy" id="146537"/>
    <lineage>
        <taxon>Bacteria</taxon>
        <taxon>Bacillati</taxon>
        <taxon>Actinomycetota</taxon>
        <taxon>Actinomycetes</taxon>
        <taxon>Kitasatosporales</taxon>
        <taxon>Streptomycetaceae</taxon>
        <taxon>Streptomyces</taxon>
    </lineage>
</organism>
<dbReference type="OrthoDB" id="9813426at2"/>
<dbReference type="InterPro" id="IPR032816">
    <property type="entry name" value="VTT_dom"/>
</dbReference>
<evidence type="ECO:0000256" key="4">
    <source>
        <dbReference type="ARBA" id="ARBA00022692"/>
    </source>
</evidence>
<dbReference type="Proteomes" id="UP000053859">
    <property type="component" value="Unassembled WGS sequence"/>
</dbReference>
<reference evidence="9" key="1">
    <citation type="journal article" date="2015" name="Genome Announc.">
        <title>Draft Genome Sequence of Thiostrepton-Producing Streptomyces azureus ATCC 14921.</title>
        <authorList>
            <person name="Sakihara K."/>
            <person name="Maeda J."/>
            <person name="Tashiro K."/>
            <person name="Fujino Y."/>
            <person name="Kuhara S."/>
            <person name="Ohshima T."/>
            <person name="Ogata S."/>
            <person name="Doi K."/>
        </authorList>
    </citation>
    <scope>NUCLEOTIDE SEQUENCE [LARGE SCALE GENOMIC DNA]</scope>
    <source>
        <strain evidence="9">ATCC14921</strain>
    </source>
</reference>